<evidence type="ECO:0000256" key="3">
    <source>
        <dbReference type="ARBA" id="ARBA00022692"/>
    </source>
</evidence>
<feature type="transmembrane region" description="Helical" evidence="6">
    <location>
        <begin position="105"/>
        <end position="124"/>
    </location>
</feature>
<feature type="transmembrane region" description="Helical" evidence="6">
    <location>
        <begin position="67"/>
        <end position="84"/>
    </location>
</feature>
<keyword evidence="2" id="KW-1003">Cell membrane</keyword>
<accession>A0ABZ2IWI3</accession>
<evidence type="ECO:0000256" key="4">
    <source>
        <dbReference type="ARBA" id="ARBA00022989"/>
    </source>
</evidence>
<evidence type="ECO:0000256" key="2">
    <source>
        <dbReference type="ARBA" id="ARBA00022475"/>
    </source>
</evidence>
<dbReference type="PANTHER" id="PTHR30086:SF20">
    <property type="entry name" value="ARGININE EXPORTER PROTEIN ARGO-RELATED"/>
    <property type="match status" value="1"/>
</dbReference>
<keyword evidence="8" id="KW-1185">Reference proteome</keyword>
<proteinExistence type="predicted"/>
<feature type="transmembrane region" description="Helical" evidence="6">
    <location>
        <begin position="38"/>
        <end position="61"/>
    </location>
</feature>
<comment type="subcellular location">
    <subcellularLocation>
        <location evidence="1">Cell membrane</location>
        <topology evidence="1">Multi-pass membrane protein</topology>
    </subcellularLocation>
</comment>
<sequence length="203" mass="21131">MTPFIQGYAMGGGLIVAIGAQNAFVLTQGVRRNHHLAVAALCILCDGLLIGLGVTGVGAVVASNPTLGLVAAWGGAAFLAWYGLGALRAALRGGSMETRREVEQGLKRTLVLTLAVTLLNPHVYLDTVVLMGSVSGQYPGSARYAFGLGAFAASTTWFLGLSLGGQVLAPLFSRDLTWRILDGAVCLTMWTIAASLLRPVLFA</sequence>
<dbReference type="Pfam" id="PF01810">
    <property type="entry name" value="LysE"/>
    <property type="match status" value="1"/>
</dbReference>
<dbReference type="EMBL" id="CP146609">
    <property type="protein sequence ID" value="WWX23045.1"/>
    <property type="molecule type" value="Genomic_DNA"/>
</dbReference>
<protein>
    <submittedName>
        <fullName evidence="7">LysE/ArgO family amino acid transporter</fullName>
    </submittedName>
</protein>
<dbReference type="RefSeq" id="WP_338668760.1">
    <property type="nucleotide sequence ID" value="NZ_CP146609.1"/>
</dbReference>
<evidence type="ECO:0000256" key="1">
    <source>
        <dbReference type="ARBA" id="ARBA00004651"/>
    </source>
</evidence>
<evidence type="ECO:0000313" key="8">
    <source>
        <dbReference type="Proteomes" id="UP001385389"/>
    </source>
</evidence>
<dbReference type="InterPro" id="IPR001123">
    <property type="entry name" value="LeuE-type"/>
</dbReference>
<evidence type="ECO:0000256" key="6">
    <source>
        <dbReference type="SAM" id="Phobius"/>
    </source>
</evidence>
<evidence type="ECO:0000256" key="5">
    <source>
        <dbReference type="ARBA" id="ARBA00023136"/>
    </source>
</evidence>
<evidence type="ECO:0000313" key="7">
    <source>
        <dbReference type="EMBL" id="WWX23045.1"/>
    </source>
</evidence>
<gene>
    <name evidence="7" type="ORF">V8V93_02320</name>
</gene>
<feature type="transmembrane region" description="Helical" evidence="6">
    <location>
        <begin position="176"/>
        <end position="197"/>
    </location>
</feature>
<organism evidence="7 8">
    <name type="scientific">Pseudodesulfovibrio methanolicus</name>
    <dbReference type="NCBI Taxonomy" id="3126690"/>
    <lineage>
        <taxon>Bacteria</taxon>
        <taxon>Pseudomonadati</taxon>
        <taxon>Thermodesulfobacteriota</taxon>
        <taxon>Desulfovibrionia</taxon>
        <taxon>Desulfovibrionales</taxon>
        <taxon>Desulfovibrionaceae</taxon>
    </lineage>
</organism>
<feature type="transmembrane region" description="Helical" evidence="6">
    <location>
        <begin position="6"/>
        <end position="26"/>
    </location>
</feature>
<keyword evidence="3 6" id="KW-0812">Transmembrane</keyword>
<reference evidence="7 8" key="1">
    <citation type="submission" date="2024-03" db="EMBL/GenBank/DDBJ databases">
        <title>Phenotype and Genome Characterization of a Sulfate-Reducing Bacterium Pseudodesulfovibrio sp. strain 5S69, isolated from Petroleum Reservoir in Tatarstan (Russia).</title>
        <authorList>
            <person name="Bidzhieva S.K."/>
            <person name="Kadnikov V."/>
            <person name="Tourova T.P."/>
            <person name="Samigullina S.R."/>
            <person name="Sokolova D.S."/>
            <person name="Poltaraus A.B."/>
            <person name="Avtukh A.N."/>
            <person name="Tereshina V.M."/>
            <person name="Mardanov A.V."/>
            <person name="Nazina T.N."/>
        </authorList>
    </citation>
    <scope>NUCLEOTIDE SEQUENCE [LARGE SCALE GENOMIC DNA]</scope>
    <source>
        <strain evidence="7 8">5S69</strain>
    </source>
</reference>
<keyword evidence="4 6" id="KW-1133">Transmembrane helix</keyword>
<name>A0ABZ2IWI3_9BACT</name>
<keyword evidence="5 6" id="KW-0472">Membrane</keyword>
<dbReference type="PANTHER" id="PTHR30086">
    <property type="entry name" value="ARGININE EXPORTER PROTEIN ARGO"/>
    <property type="match status" value="1"/>
</dbReference>
<feature type="transmembrane region" description="Helical" evidence="6">
    <location>
        <begin position="144"/>
        <end position="164"/>
    </location>
</feature>
<dbReference type="Proteomes" id="UP001385389">
    <property type="component" value="Chromosome"/>
</dbReference>